<evidence type="ECO:0000256" key="3">
    <source>
        <dbReference type="SAM" id="SignalP"/>
    </source>
</evidence>
<dbReference type="InterPro" id="IPR038352">
    <property type="entry name" value="Imelysin_sf"/>
</dbReference>
<name>A0A5C8Z4H2_9GAMM</name>
<evidence type="ECO:0000256" key="1">
    <source>
        <dbReference type="ARBA" id="ARBA00004196"/>
    </source>
</evidence>
<protein>
    <submittedName>
        <fullName evidence="5">Peptidase</fullName>
    </submittedName>
</protein>
<dbReference type="InterPro" id="IPR018976">
    <property type="entry name" value="Imelysin-like"/>
</dbReference>
<sequence>MKYAALPLLLAGTLANAEINKQQVVTGYADIAYSNYSDALATATALQQSVSSFVKNPSEQAFAEAKLAWLNSRPSYQQSEVFRFGNAVVDDWEGQLNAWPLDEGLIDYVDSSYEFELGNEGASANIVANKVVGDIKISKIKPSSLAALNEFGGSEANVATGYHAIEFLLWGQDLNGNGAGAGERAWTDYATGDDCTNGNCKRRGQYLVAAADLLVEDLEFMVEQWSMDDDNYRAELYSLPADEVINKMLFGMGSLALGELAGERIKVALTANSAEDEHDCFSDNTHISHYYNGKGVENIYYGRYTTSTGEMVQVPGLRDLLLSQGEFALVQEADAAFSATETSLANIVKSAEAGVAFDQLIAPGNTQGKNLLTAAINDLVSETASIEKVAVALGINQLSPDDAGHEF</sequence>
<dbReference type="GO" id="GO:0030313">
    <property type="term" value="C:cell envelope"/>
    <property type="evidence" value="ECO:0007669"/>
    <property type="project" value="UniProtKB-SubCell"/>
</dbReference>
<evidence type="ECO:0000259" key="4">
    <source>
        <dbReference type="Pfam" id="PF09375"/>
    </source>
</evidence>
<evidence type="ECO:0000256" key="2">
    <source>
        <dbReference type="ARBA" id="ARBA00022729"/>
    </source>
</evidence>
<dbReference type="CDD" id="cd14657">
    <property type="entry name" value="Imelysin_IrpA-like"/>
    <property type="match status" value="1"/>
</dbReference>
<dbReference type="RefSeq" id="WP_147714667.1">
    <property type="nucleotide sequence ID" value="NZ_VKAD01000002.1"/>
</dbReference>
<proteinExistence type="predicted"/>
<reference evidence="5 6" key="1">
    <citation type="submission" date="2019-07" db="EMBL/GenBank/DDBJ databases">
        <title>Reinekea sp. strain SSH23 genome sequencing and assembly.</title>
        <authorList>
            <person name="Kim I."/>
        </authorList>
    </citation>
    <scope>NUCLEOTIDE SEQUENCE [LARGE SCALE GENOMIC DNA]</scope>
    <source>
        <strain evidence="5 6">SSH23</strain>
    </source>
</reference>
<accession>A0A5C8Z4H2</accession>
<dbReference type="OrthoDB" id="9764688at2"/>
<comment type="subcellular location">
    <subcellularLocation>
        <location evidence="1">Cell envelope</location>
    </subcellularLocation>
</comment>
<dbReference type="Proteomes" id="UP000321764">
    <property type="component" value="Unassembled WGS sequence"/>
</dbReference>
<feature type="domain" description="Imelysin-like" evidence="4">
    <location>
        <begin position="32"/>
        <end position="385"/>
    </location>
</feature>
<evidence type="ECO:0000313" key="5">
    <source>
        <dbReference type="EMBL" id="TXR52071.1"/>
    </source>
</evidence>
<dbReference type="Gene3D" id="1.20.1420.20">
    <property type="entry name" value="M75 peptidase, HXXE motif"/>
    <property type="match status" value="1"/>
</dbReference>
<dbReference type="Pfam" id="PF09375">
    <property type="entry name" value="Peptidase_M75"/>
    <property type="match status" value="1"/>
</dbReference>
<comment type="caution">
    <text evidence="5">The sequence shown here is derived from an EMBL/GenBank/DDBJ whole genome shotgun (WGS) entry which is preliminary data.</text>
</comment>
<feature type="signal peptide" evidence="3">
    <location>
        <begin position="1"/>
        <end position="17"/>
    </location>
</feature>
<keyword evidence="2 3" id="KW-0732">Signal</keyword>
<dbReference type="AlphaFoldDB" id="A0A5C8Z4H2"/>
<evidence type="ECO:0000313" key="6">
    <source>
        <dbReference type="Proteomes" id="UP000321764"/>
    </source>
</evidence>
<dbReference type="EMBL" id="VKAD01000002">
    <property type="protein sequence ID" value="TXR52071.1"/>
    <property type="molecule type" value="Genomic_DNA"/>
</dbReference>
<gene>
    <name evidence="5" type="ORF">FME95_11695</name>
</gene>
<feature type="chain" id="PRO_5022999534" evidence="3">
    <location>
        <begin position="18"/>
        <end position="407"/>
    </location>
</feature>
<organism evidence="5 6">
    <name type="scientific">Reinekea thalattae</name>
    <dbReference type="NCBI Taxonomy" id="2593301"/>
    <lineage>
        <taxon>Bacteria</taxon>
        <taxon>Pseudomonadati</taxon>
        <taxon>Pseudomonadota</taxon>
        <taxon>Gammaproteobacteria</taxon>
        <taxon>Oceanospirillales</taxon>
        <taxon>Saccharospirillaceae</taxon>
        <taxon>Reinekea</taxon>
    </lineage>
</organism>
<keyword evidence="6" id="KW-1185">Reference proteome</keyword>